<protein>
    <submittedName>
        <fullName evidence="1">Uncharacterized protein</fullName>
    </submittedName>
</protein>
<keyword evidence="2" id="KW-1185">Reference proteome</keyword>
<gene>
    <name evidence="1" type="ORF">M0R45_025114</name>
</gene>
<dbReference type="AlphaFoldDB" id="A0AAW1WVD5"/>
<dbReference type="EMBL" id="JBEDUW010000005">
    <property type="protein sequence ID" value="KAK9927955.1"/>
    <property type="molecule type" value="Genomic_DNA"/>
</dbReference>
<proteinExistence type="predicted"/>
<dbReference type="Proteomes" id="UP001457282">
    <property type="component" value="Unassembled WGS sequence"/>
</dbReference>
<accession>A0AAW1WVD5</accession>
<dbReference type="PANTHER" id="PTHR36019:SF3">
    <property type="entry name" value="PLANT_PROTEIN"/>
    <property type="match status" value="1"/>
</dbReference>
<dbReference type="PANTHER" id="PTHR36019">
    <property type="entry name" value="PLANT/PROTEIN"/>
    <property type="match status" value="1"/>
</dbReference>
<comment type="caution">
    <text evidence="1">The sequence shown here is derived from an EMBL/GenBank/DDBJ whole genome shotgun (WGS) entry which is preliminary data.</text>
</comment>
<reference evidence="1 2" key="1">
    <citation type="journal article" date="2023" name="G3 (Bethesda)">
        <title>A chromosome-length genome assembly and annotation of blackberry (Rubus argutus, cv. 'Hillquist').</title>
        <authorList>
            <person name="Bruna T."/>
            <person name="Aryal R."/>
            <person name="Dudchenko O."/>
            <person name="Sargent D.J."/>
            <person name="Mead D."/>
            <person name="Buti M."/>
            <person name="Cavallini A."/>
            <person name="Hytonen T."/>
            <person name="Andres J."/>
            <person name="Pham M."/>
            <person name="Weisz D."/>
            <person name="Mascagni F."/>
            <person name="Usai G."/>
            <person name="Natali L."/>
            <person name="Bassil N."/>
            <person name="Fernandez G.E."/>
            <person name="Lomsadze A."/>
            <person name="Armour M."/>
            <person name="Olukolu B."/>
            <person name="Poorten T."/>
            <person name="Britton C."/>
            <person name="Davik J."/>
            <person name="Ashrafi H."/>
            <person name="Aiden E.L."/>
            <person name="Borodovsky M."/>
            <person name="Worthington M."/>
        </authorList>
    </citation>
    <scope>NUCLEOTIDE SEQUENCE [LARGE SCALE GENOMIC DNA]</scope>
    <source>
        <strain evidence="1">PI 553951</strain>
    </source>
</reference>
<evidence type="ECO:0000313" key="1">
    <source>
        <dbReference type="EMBL" id="KAK9927955.1"/>
    </source>
</evidence>
<name>A0AAW1WVD5_RUBAR</name>
<sequence length="128" mass="14417">MSLNCLTCQVLQRTDSSGSERDHNYGKAKKACNRKLCCVNVDRSWSGNLTPPPYYEQIEKSAPLLGEHEKKKAAAKNAGHRRLFSTGGVAYEGSTEPKLVRSAGMRRDWSFENLGRLRKENQGRNFLN</sequence>
<organism evidence="1 2">
    <name type="scientific">Rubus argutus</name>
    <name type="common">Southern blackberry</name>
    <dbReference type="NCBI Taxonomy" id="59490"/>
    <lineage>
        <taxon>Eukaryota</taxon>
        <taxon>Viridiplantae</taxon>
        <taxon>Streptophyta</taxon>
        <taxon>Embryophyta</taxon>
        <taxon>Tracheophyta</taxon>
        <taxon>Spermatophyta</taxon>
        <taxon>Magnoliopsida</taxon>
        <taxon>eudicotyledons</taxon>
        <taxon>Gunneridae</taxon>
        <taxon>Pentapetalae</taxon>
        <taxon>rosids</taxon>
        <taxon>fabids</taxon>
        <taxon>Rosales</taxon>
        <taxon>Rosaceae</taxon>
        <taxon>Rosoideae</taxon>
        <taxon>Rosoideae incertae sedis</taxon>
        <taxon>Rubus</taxon>
    </lineage>
</organism>
<evidence type="ECO:0000313" key="2">
    <source>
        <dbReference type="Proteomes" id="UP001457282"/>
    </source>
</evidence>